<keyword evidence="3" id="KW-0677">Repeat</keyword>
<keyword evidence="6" id="KW-0443">Lipid metabolism</keyword>
<dbReference type="Pfam" id="PF00614">
    <property type="entry name" value="PLDc"/>
    <property type="match status" value="1"/>
</dbReference>
<dbReference type="GO" id="GO:0004630">
    <property type="term" value="F:phospholipase D activity"/>
    <property type="evidence" value="ECO:0007669"/>
    <property type="project" value="UniProtKB-EC"/>
</dbReference>
<dbReference type="AlphaFoldDB" id="A0AAD7PEB3"/>
<name>A0AAD7PEB3_QUISA</name>
<organism evidence="8 9">
    <name type="scientific">Quillaja saponaria</name>
    <name type="common">Soap bark tree</name>
    <dbReference type="NCBI Taxonomy" id="32244"/>
    <lineage>
        <taxon>Eukaryota</taxon>
        <taxon>Viridiplantae</taxon>
        <taxon>Streptophyta</taxon>
        <taxon>Embryophyta</taxon>
        <taxon>Tracheophyta</taxon>
        <taxon>Spermatophyta</taxon>
        <taxon>Magnoliopsida</taxon>
        <taxon>eudicotyledons</taxon>
        <taxon>Gunneridae</taxon>
        <taxon>Pentapetalae</taxon>
        <taxon>rosids</taxon>
        <taxon>fabids</taxon>
        <taxon>Fabales</taxon>
        <taxon>Quillajaceae</taxon>
        <taxon>Quillaja</taxon>
    </lineage>
</organism>
<protein>
    <recommendedName>
        <fullName evidence="2">phospholipase D</fullName>
        <ecNumber evidence="2">3.1.4.4</ecNumber>
    </recommendedName>
</protein>
<keyword evidence="4" id="KW-0378">Hydrolase</keyword>
<dbReference type="InterPro" id="IPR015679">
    <property type="entry name" value="PLipase_D_fam"/>
</dbReference>
<evidence type="ECO:0000259" key="7">
    <source>
        <dbReference type="PROSITE" id="PS50035"/>
    </source>
</evidence>
<keyword evidence="5" id="KW-0442">Lipid degradation</keyword>
<dbReference type="GO" id="GO:0009395">
    <property type="term" value="P:phospholipid catabolic process"/>
    <property type="evidence" value="ECO:0007669"/>
    <property type="project" value="TreeGrafter"/>
</dbReference>
<dbReference type="SMART" id="SM00155">
    <property type="entry name" value="PLDc"/>
    <property type="match status" value="1"/>
</dbReference>
<dbReference type="GO" id="GO:0005886">
    <property type="term" value="C:plasma membrane"/>
    <property type="evidence" value="ECO:0007669"/>
    <property type="project" value="TreeGrafter"/>
</dbReference>
<reference evidence="8" key="1">
    <citation type="journal article" date="2023" name="Science">
        <title>Elucidation of the pathway for biosynthesis of saponin adjuvants from the soapbark tree.</title>
        <authorList>
            <person name="Reed J."/>
            <person name="Orme A."/>
            <person name="El-Demerdash A."/>
            <person name="Owen C."/>
            <person name="Martin L.B.B."/>
            <person name="Misra R.C."/>
            <person name="Kikuchi S."/>
            <person name="Rejzek M."/>
            <person name="Martin A.C."/>
            <person name="Harkess A."/>
            <person name="Leebens-Mack J."/>
            <person name="Louveau T."/>
            <person name="Stephenson M.J."/>
            <person name="Osbourn A."/>
        </authorList>
    </citation>
    <scope>NUCLEOTIDE SEQUENCE</scope>
    <source>
        <strain evidence="8">S10</strain>
    </source>
</reference>
<sequence length="403" mass="46151">MGSWEPVMRTLAVFSRTPQSKCYFVLGLLERDTAGPKSRKLEQSTPTIRKQSLSMLMQDTTNEILLLLLEVLIYAWADMIHQTIRYLGHCRLHKDDYHNPNFMQGPVVGCLGQPWHDLHSQIDGPAAYDILTNFEERWLKASKDDQEAWHVQVFQSIDSNSVRGFPKDPKDATRRNLVRGKNVLKDMSIHTAYVKAIRAAQNFIYIENQYFLGSSYNWDSYRDIGANNLIPMEIALKIAHKIKEDQRFSAYIIIPMCPEGVPTSTATQQILIWQVDEELLILKLSFLKMAIHKTMQMMYEVIYKALEESGLEKDHLNFFCLGNREVADTKGSPHVRSSTAAKTPQELTQKNRRFMVYVHSKGMIVDDEYVILGSANVNQRSMEGTRDTEIAMGFISASSYLGK</sequence>
<evidence type="ECO:0000256" key="5">
    <source>
        <dbReference type="ARBA" id="ARBA00022963"/>
    </source>
</evidence>
<dbReference type="Gene3D" id="3.30.870.10">
    <property type="entry name" value="Endonuclease Chain A"/>
    <property type="match status" value="2"/>
</dbReference>
<accession>A0AAD7PEB3</accession>
<evidence type="ECO:0000256" key="1">
    <source>
        <dbReference type="ARBA" id="ARBA00000798"/>
    </source>
</evidence>
<evidence type="ECO:0000313" key="8">
    <source>
        <dbReference type="EMBL" id="KAJ7952393.1"/>
    </source>
</evidence>
<dbReference type="SUPFAM" id="SSF56024">
    <property type="entry name" value="Phospholipase D/nuclease"/>
    <property type="match status" value="1"/>
</dbReference>
<comment type="catalytic activity">
    <reaction evidence="1">
        <text>a 1,2-diacyl-sn-glycero-3-phosphocholine + H2O = a 1,2-diacyl-sn-glycero-3-phosphate + choline + H(+)</text>
        <dbReference type="Rhea" id="RHEA:14445"/>
        <dbReference type="ChEBI" id="CHEBI:15354"/>
        <dbReference type="ChEBI" id="CHEBI:15377"/>
        <dbReference type="ChEBI" id="CHEBI:15378"/>
        <dbReference type="ChEBI" id="CHEBI:57643"/>
        <dbReference type="ChEBI" id="CHEBI:58608"/>
        <dbReference type="EC" id="3.1.4.4"/>
    </reaction>
</comment>
<evidence type="ECO:0000256" key="6">
    <source>
        <dbReference type="ARBA" id="ARBA00023098"/>
    </source>
</evidence>
<gene>
    <name evidence="8" type="ORF">O6P43_024246</name>
</gene>
<dbReference type="EC" id="3.1.4.4" evidence="2"/>
<evidence type="ECO:0000256" key="2">
    <source>
        <dbReference type="ARBA" id="ARBA00012027"/>
    </source>
</evidence>
<dbReference type="Proteomes" id="UP001163823">
    <property type="component" value="Chromosome 10"/>
</dbReference>
<dbReference type="EMBL" id="JARAOO010000010">
    <property type="protein sequence ID" value="KAJ7952393.1"/>
    <property type="molecule type" value="Genomic_DNA"/>
</dbReference>
<comment type="caution">
    <text evidence="8">The sequence shown here is derived from an EMBL/GenBank/DDBJ whole genome shotgun (WGS) entry which is preliminary data.</text>
</comment>
<dbReference type="InterPro" id="IPR001736">
    <property type="entry name" value="PLipase_D/transphosphatidylase"/>
</dbReference>
<evidence type="ECO:0000256" key="4">
    <source>
        <dbReference type="ARBA" id="ARBA00022801"/>
    </source>
</evidence>
<dbReference type="PROSITE" id="PS50035">
    <property type="entry name" value="PLD"/>
    <property type="match status" value="1"/>
</dbReference>
<keyword evidence="9" id="KW-1185">Reference proteome</keyword>
<proteinExistence type="predicted"/>
<dbReference type="PANTHER" id="PTHR18896">
    <property type="entry name" value="PHOSPHOLIPASE D"/>
    <property type="match status" value="1"/>
</dbReference>
<evidence type="ECO:0000256" key="3">
    <source>
        <dbReference type="ARBA" id="ARBA00022737"/>
    </source>
</evidence>
<dbReference type="PANTHER" id="PTHR18896:SF130">
    <property type="entry name" value="PHOSPHOLIPASE D GAMMA 2-RELATED"/>
    <property type="match status" value="1"/>
</dbReference>
<feature type="domain" description="PLD phosphodiesterase" evidence="7">
    <location>
        <begin position="354"/>
        <end position="381"/>
    </location>
</feature>
<evidence type="ECO:0000313" key="9">
    <source>
        <dbReference type="Proteomes" id="UP001163823"/>
    </source>
</evidence>